<dbReference type="GO" id="GO:0004062">
    <property type="term" value="F:aryl sulfotransferase activity"/>
    <property type="evidence" value="ECO:0007669"/>
    <property type="project" value="InterPro"/>
</dbReference>
<name>A0AAD7ULU2_9STRA</name>
<organism evidence="2 3">
    <name type="scientific">Chrysophaeum taylorii</name>
    <dbReference type="NCBI Taxonomy" id="2483200"/>
    <lineage>
        <taxon>Eukaryota</taxon>
        <taxon>Sar</taxon>
        <taxon>Stramenopiles</taxon>
        <taxon>Ochrophyta</taxon>
        <taxon>Pelagophyceae</taxon>
        <taxon>Pelagomonadales</taxon>
        <taxon>Pelagomonadaceae</taxon>
        <taxon>Chrysophaeum</taxon>
    </lineage>
</organism>
<protein>
    <submittedName>
        <fullName evidence="2">Uncharacterized protein</fullName>
    </submittedName>
</protein>
<proteinExistence type="predicted"/>
<sequence length="526" mass="59056">MVRRYLKTPVALATVLFLFAAATTRRQEEEVVPPPELAAAAARTTTSTTTITLTYKDFMEFEAVRDWVKDTGNLADLIPKKIEISVGDVSGDIPAAGDGYLAFNLINAAAENEAGYVSSLLVVMNLTTLIQVYPTFALPGGLIHFDGLKLRDPSSLLLAGNNDTMQKGPQYVWNWKTNEFKELADGAFHNCHDIQWAYDDAAYWMPGQEYTAAKSNVMKIAAKSGKHLASFDLGSTAQDINHIGLLKNDTIVIASNRMDDSIIKSTLNGIEWIAGGENGTLWLKNLKGQVFAPGETSLYYGQHNAEYFGESEYMMYDNQYEQRKASRMLIVRIEGTTVEEIWEWEFEEYPWGYTPEFGDVDRLPTGHLLGSFWPDKLSKNNNILYESRITEVNRDTKDIVYDLKVYGKLSCEDKICKRGTSGDEGWKLYSVERFYSKPLVYNVSCDPFFSFTTHNNFKQNNYYPGNYHVPQLGLTGNFQFLPHWRPTLVVVATDTPATTDLTLLVTNQFGDSTEVFVQCAAASSSF</sequence>
<dbReference type="SUPFAM" id="SSF75011">
    <property type="entry name" value="3-carboxy-cis,cis-mucoante lactonizing enzyme"/>
    <property type="match status" value="1"/>
</dbReference>
<evidence type="ECO:0000256" key="1">
    <source>
        <dbReference type="SAM" id="SignalP"/>
    </source>
</evidence>
<gene>
    <name evidence="2" type="ORF">CTAYLR_008592</name>
</gene>
<keyword evidence="1" id="KW-0732">Signal</keyword>
<reference evidence="2" key="1">
    <citation type="submission" date="2023-01" db="EMBL/GenBank/DDBJ databases">
        <title>Metagenome sequencing of chrysophaentin producing Chrysophaeum taylorii.</title>
        <authorList>
            <person name="Davison J."/>
            <person name="Bewley C."/>
        </authorList>
    </citation>
    <scope>NUCLEOTIDE SEQUENCE</scope>
    <source>
        <strain evidence="2">NIES-1699</strain>
    </source>
</reference>
<feature type="signal peptide" evidence="1">
    <location>
        <begin position="1"/>
        <end position="24"/>
    </location>
</feature>
<dbReference type="EMBL" id="JAQMWT010000062">
    <property type="protein sequence ID" value="KAJ8611803.1"/>
    <property type="molecule type" value="Genomic_DNA"/>
</dbReference>
<comment type="caution">
    <text evidence="2">The sequence shown here is derived from an EMBL/GenBank/DDBJ whole genome shotgun (WGS) entry which is preliminary data.</text>
</comment>
<feature type="chain" id="PRO_5042057077" evidence="1">
    <location>
        <begin position="25"/>
        <end position="526"/>
    </location>
</feature>
<evidence type="ECO:0000313" key="3">
    <source>
        <dbReference type="Proteomes" id="UP001230188"/>
    </source>
</evidence>
<dbReference type="InterPro" id="IPR010262">
    <property type="entry name" value="Arylsulfotransferase_bact"/>
</dbReference>
<dbReference type="Proteomes" id="UP001230188">
    <property type="component" value="Unassembled WGS sequence"/>
</dbReference>
<dbReference type="AlphaFoldDB" id="A0AAD7ULU2"/>
<keyword evidence="3" id="KW-1185">Reference proteome</keyword>
<dbReference type="Pfam" id="PF05935">
    <property type="entry name" value="Arylsulfotrans"/>
    <property type="match status" value="1"/>
</dbReference>
<evidence type="ECO:0000313" key="2">
    <source>
        <dbReference type="EMBL" id="KAJ8611803.1"/>
    </source>
</evidence>
<accession>A0AAD7ULU2</accession>